<dbReference type="PROSITE" id="PS51722">
    <property type="entry name" value="G_TR_2"/>
    <property type="match status" value="1"/>
</dbReference>
<keyword evidence="4 12" id="KW-0378">Hydrolase</keyword>
<evidence type="ECO:0000256" key="12">
    <source>
        <dbReference type="HAMAP-Rule" id="MF_00071"/>
    </source>
</evidence>
<dbReference type="GO" id="GO:0003746">
    <property type="term" value="F:translation elongation factor activity"/>
    <property type="evidence" value="ECO:0007669"/>
    <property type="project" value="UniProtKB-UniRule"/>
</dbReference>
<evidence type="ECO:0000256" key="9">
    <source>
        <dbReference type="ARBA" id="ARBA00057626"/>
    </source>
</evidence>
<dbReference type="Gene3D" id="3.30.70.2570">
    <property type="entry name" value="Elongation factor 4, C-terminal domain"/>
    <property type="match status" value="1"/>
</dbReference>
<evidence type="ECO:0000256" key="8">
    <source>
        <dbReference type="ARBA" id="ARBA00050293"/>
    </source>
</evidence>
<comment type="subcellular location">
    <subcellularLocation>
        <location evidence="12">Cell membrane</location>
        <topology evidence="12">Peripheral membrane protein</topology>
        <orientation evidence="12">Cytoplasmic side</orientation>
    </subcellularLocation>
</comment>
<dbReference type="InterPro" id="IPR035654">
    <property type="entry name" value="LepA_IV"/>
</dbReference>
<dbReference type="Pfam" id="PF06421">
    <property type="entry name" value="LepA_C"/>
    <property type="match status" value="1"/>
</dbReference>
<evidence type="ECO:0000313" key="14">
    <source>
        <dbReference type="EMBL" id="KKS56919.1"/>
    </source>
</evidence>
<evidence type="ECO:0000256" key="5">
    <source>
        <dbReference type="ARBA" id="ARBA00022917"/>
    </source>
</evidence>
<comment type="similarity">
    <text evidence="1 12">Belongs to the TRAFAC class translation factor GTPase superfamily. Classic translation factor GTPase family. LepA subfamily.</text>
</comment>
<organism evidence="14 15">
    <name type="scientific">Candidatus Magasanikbacteria bacterium GW2011_GWA2_42_32</name>
    <dbReference type="NCBI Taxonomy" id="1619039"/>
    <lineage>
        <taxon>Bacteria</taxon>
        <taxon>Candidatus Magasanikiibacteriota</taxon>
    </lineage>
</organism>
<dbReference type="FunFam" id="3.30.70.2570:FF:000001">
    <property type="entry name" value="Translation factor GUF1, mitochondrial"/>
    <property type="match status" value="1"/>
</dbReference>
<dbReference type="SUPFAM" id="SSF50447">
    <property type="entry name" value="Translation proteins"/>
    <property type="match status" value="1"/>
</dbReference>
<dbReference type="GO" id="GO:0005886">
    <property type="term" value="C:plasma membrane"/>
    <property type="evidence" value="ECO:0007669"/>
    <property type="project" value="UniProtKB-SubCell"/>
</dbReference>
<evidence type="ECO:0000256" key="3">
    <source>
        <dbReference type="ARBA" id="ARBA00022741"/>
    </source>
</evidence>
<dbReference type="InterPro" id="IPR035647">
    <property type="entry name" value="EFG_III/V"/>
</dbReference>
<dbReference type="CDD" id="cd03709">
    <property type="entry name" value="lepA_C"/>
    <property type="match status" value="1"/>
</dbReference>
<dbReference type="CDD" id="cd01890">
    <property type="entry name" value="LepA"/>
    <property type="match status" value="1"/>
</dbReference>
<dbReference type="Pfam" id="PF00679">
    <property type="entry name" value="EFG_C"/>
    <property type="match status" value="1"/>
</dbReference>
<evidence type="ECO:0000256" key="1">
    <source>
        <dbReference type="ARBA" id="ARBA00005454"/>
    </source>
</evidence>
<proteinExistence type="inferred from homology"/>
<dbReference type="PRINTS" id="PR00315">
    <property type="entry name" value="ELONGATNFCT"/>
</dbReference>
<dbReference type="CDD" id="cd03699">
    <property type="entry name" value="EF4_II"/>
    <property type="match status" value="1"/>
</dbReference>
<dbReference type="InterPro" id="IPR031157">
    <property type="entry name" value="G_TR_CS"/>
</dbReference>
<name>A0A0G1A7J1_9BACT</name>
<dbReference type="EMBL" id="LCDO01000004">
    <property type="protein sequence ID" value="KKS56919.1"/>
    <property type="molecule type" value="Genomic_DNA"/>
</dbReference>
<evidence type="ECO:0000256" key="6">
    <source>
        <dbReference type="ARBA" id="ARBA00023134"/>
    </source>
</evidence>
<keyword evidence="3 12" id="KW-0547">Nucleotide-binding</keyword>
<dbReference type="FunFam" id="2.40.30.10:FF:000015">
    <property type="entry name" value="Translation factor GUF1, mitochondrial"/>
    <property type="match status" value="1"/>
</dbReference>
<dbReference type="Gene3D" id="3.40.50.300">
    <property type="entry name" value="P-loop containing nucleotide triphosphate hydrolases"/>
    <property type="match status" value="1"/>
</dbReference>
<evidence type="ECO:0000256" key="7">
    <source>
        <dbReference type="ARBA" id="ARBA00023136"/>
    </source>
</evidence>
<dbReference type="PROSITE" id="PS00301">
    <property type="entry name" value="G_TR_1"/>
    <property type="match status" value="1"/>
</dbReference>
<evidence type="ECO:0000256" key="11">
    <source>
        <dbReference type="ARBA" id="ARBA00066744"/>
    </source>
</evidence>
<dbReference type="InterPro" id="IPR000640">
    <property type="entry name" value="EFG_V-like"/>
</dbReference>
<dbReference type="InterPro" id="IPR027417">
    <property type="entry name" value="P-loop_NTPase"/>
</dbReference>
<dbReference type="EC" id="3.6.5.n1" evidence="11 12"/>
<evidence type="ECO:0000256" key="4">
    <source>
        <dbReference type="ARBA" id="ARBA00022801"/>
    </source>
</evidence>
<feature type="binding site" evidence="12">
    <location>
        <begin position="140"/>
        <end position="143"/>
    </location>
    <ligand>
        <name>GTP</name>
        <dbReference type="ChEBI" id="CHEBI:37565"/>
    </ligand>
</feature>
<dbReference type="InterPro" id="IPR013842">
    <property type="entry name" value="LepA_CTD"/>
</dbReference>
<sequence length="604" mass="67536">MVGLKKKLFFMDNIRNFCIIAHIDHGKSTLADRLLEFTGTVSKREMKAQILDSMDLERERGITIKLTPVRMDYTLRGKNYILNLIDTPGHVDFNYEVSRSLAAVEGAILLVDATQGVQAQTIGNLYLALDQNLTIIPVINKIDLPSAKIVETKQEIINLIGCKEEDILSVSAKTGEGVEKILQKVVEIIPSPKGALDKPLRALIFDSVYDDYRGVVAYVRLIDGRATRGNKIFFQATEKESDIIEVGFFKPKYSASSQISAGEIGYIVTGFKNIEGCRVGDTIVLKETKNVASLPGYKEVNPMVFAGVFCQQGNDFERLREAILKLKLNDSALTFEAEHSPALGFGFRCGFLGLLHLDIFRERLEREYNLKIIITVPSVAYKVTKTDGEKIIIKSPQELPDPTNIKQIEEPLVKADIVSPKEFIGAIMQLVQEKHGTYTNTEYLDSNRAILHYQIPLASILVDFYDRLKSISSGYASLNYELSAYQSAKVVKLKIVVAEEEVEALSSLVYEEEAYRAGRVVVEKLKASLPRQMFEIKIQAGIGSKVLAAERIPAMRKDVLAKMSGGDWTRKMKLLQKQKAGKKKMLAKGRVEIPSETYLAILKR</sequence>
<keyword evidence="6 12" id="KW-0342">GTP-binding</keyword>
<keyword evidence="2 12" id="KW-1003">Cell membrane</keyword>
<dbReference type="FunFam" id="3.40.50.300:FF:000078">
    <property type="entry name" value="Elongation factor 4"/>
    <property type="match status" value="1"/>
</dbReference>
<dbReference type="PATRIC" id="fig|1619039.3.peg.569"/>
<dbReference type="InterPro" id="IPR009000">
    <property type="entry name" value="Transl_B-barrel_sf"/>
</dbReference>
<keyword evidence="7 12" id="KW-0472">Membrane</keyword>
<dbReference type="FunFam" id="3.30.70.870:FF:000004">
    <property type="entry name" value="Translation factor GUF1, mitochondrial"/>
    <property type="match status" value="1"/>
</dbReference>
<dbReference type="InterPro" id="IPR005225">
    <property type="entry name" value="Small_GTP-bd"/>
</dbReference>
<dbReference type="InterPro" id="IPR006297">
    <property type="entry name" value="EF-4"/>
</dbReference>
<dbReference type="SUPFAM" id="SSF52540">
    <property type="entry name" value="P-loop containing nucleoside triphosphate hydrolases"/>
    <property type="match status" value="1"/>
</dbReference>
<comment type="catalytic activity">
    <reaction evidence="8 12">
        <text>GTP + H2O = GDP + phosphate + H(+)</text>
        <dbReference type="Rhea" id="RHEA:19669"/>
        <dbReference type="ChEBI" id="CHEBI:15377"/>
        <dbReference type="ChEBI" id="CHEBI:15378"/>
        <dbReference type="ChEBI" id="CHEBI:37565"/>
        <dbReference type="ChEBI" id="CHEBI:43474"/>
        <dbReference type="ChEBI" id="CHEBI:58189"/>
        <dbReference type="EC" id="3.6.5.n1"/>
    </reaction>
</comment>
<keyword evidence="14" id="KW-0251">Elongation factor</keyword>
<comment type="caution">
    <text evidence="14">The sequence shown here is derived from an EMBL/GenBank/DDBJ whole genome shotgun (WGS) entry which is preliminary data.</text>
</comment>
<dbReference type="AlphaFoldDB" id="A0A0G1A7J1"/>
<dbReference type="InterPro" id="IPR038363">
    <property type="entry name" value="LepA_C_sf"/>
</dbReference>
<dbReference type="Pfam" id="PF00009">
    <property type="entry name" value="GTP_EFTU"/>
    <property type="match status" value="1"/>
</dbReference>
<feature type="domain" description="Tr-type G" evidence="13">
    <location>
        <begin position="12"/>
        <end position="193"/>
    </location>
</feature>
<dbReference type="PANTHER" id="PTHR43512:SF4">
    <property type="entry name" value="TRANSLATION FACTOR GUF1 HOMOLOG, CHLOROPLASTIC"/>
    <property type="match status" value="1"/>
</dbReference>
<dbReference type="FunFam" id="3.30.70.240:FF:000007">
    <property type="entry name" value="Translation factor GUF1, mitochondrial"/>
    <property type="match status" value="1"/>
</dbReference>
<dbReference type="Proteomes" id="UP000034837">
    <property type="component" value="Unassembled WGS sequence"/>
</dbReference>
<dbReference type="GO" id="GO:0003924">
    <property type="term" value="F:GTPase activity"/>
    <property type="evidence" value="ECO:0007669"/>
    <property type="project" value="UniProtKB-UniRule"/>
</dbReference>
<reference evidence="14 15" key="1">
    <citation type="journal article" date="2015" name="Nature">
        <title>rRNA introns, odd ribosomes, and small enigmatic genomes across a large radiation of phyla.</title>
        <authorList>
            <person name="Brown C.T."/>
            <person name="Hug L.A."/>
            <person name="Thomas B.C."/>
            <person name="Sharon I."/>
            <person name="Castelle C.J."/>
            <person name="Singh A."/>
            <person name="Wilkins M.J."/>
            <person name="Williams K.H."/>
            <person name="Banfield J.F."/>
        </authorList>
    </citation>
    <scope>NUCLEOTIDE SEQUENCE [LARGE SCALE GENOMIC DNA]</scope>
</reference>
<protein>
    <recommendedName>
        <fullName evidence="11 12">Elongation factor 4</fullName>
        <shortName evidence="12">EF-4</shortName>
        <ecNumber evidence="11 12">3.6.5.n1</ecNumber>
    </recommendedName>
    <alternativeName>
        <fullName evidence="12">Ribosomal back-translocase LepA</fullName>
    </alternativeName>
</protein>
<dbReference type="Gene3D" id="3.30.70.240">
    <property type="match status" value="1"/>
</dbReference>
<dbReference type="NCBIfam" id="TIGR01393">
    <property type="entry name" value="lepA"/>
    <property type="match status" value="1"/>
</dbReference>
<comment type="similarity">
    <text evidence="10">Belongs to the GTP-binding elongation factor family. LepA subfamily.</text>
</comment>
<evidence type="ECO:0000256" key="2">
    <source>
        <dbReference type="ARBA" id="ARBA00022475"/>
    </source>
</evidence>
<feature type="binding site" evidence="12">
    <location>
        <begin position="24"/>
        <end position="29"/>
    </location>
    <ligand>
        <name>GTP</name>
        <dbReference type="ChEBI" id="CHEBI:37565"/>
    </ligand>
</feature>
<dbReference type="NCBIfam" id="TIGR00231">
    <property type="entry name" value="small_GTP"/>
    <property type="match status" value="1"/>
</dbReference>
<gene>
    <name evidence="12" type="primary">lepA</name>
    <name evidence="14" type="ORF">UV20_C0004G0015</name>
</gene>
<dbReference type="HAMAP" id="MF_00071">
    <property type="entry name" value="LepA"/>
    <property type="match status" value="1"/>
</dbReference>
<dbReference type="CDD" id="cd16260">
    <property type="entry name" value="EF4_III"/>
    <property type="match status" value="1"/>
</dbReference>
<evidence type="ECO:0000259" key="13">
    <source>
        <dbReference type="PROSITE" id="PS51722"/>
    </source>
</evidence>
<accession>A0A0G1A7J1</accession>
<dbReference type="GO" id="GO:0043022">
    <property type="term" value="F:ribosome binding"/>
    <property type="evidence" value="ECO:0007669"/>
    <property type="project" value="UniProtKB-UniRule"/>
</dbReference>
<dbReference type="GO" id="GO:0045727">
    <property type="term" value="P:positive regulation of translation"/>
    <property type="evidence" value="ECO:0007669"/>
    <property type="project" value="UniProtKB-UniRule"/>
</dbReference>
<evidence type="ECO:0000313" key="15">
    <source>
        <dbReference type="Proteomes" id="UP000034837"/>
    </source>
</evidence>
<dbReference type="Gene3D" id="3.30.70.870">
    <property type="entry name" value="Elongation Factor G (Translational Gtpase), domain 3"/>
    <property type="match status" value="1"/>
</dbReference>
<dbReference type="Gene3D" id="2.40.30.10">
    <property type="entry name" value="Translation factors"/>
    <property type="match status" value="1"/>
</dbReference>
<comment type="function">
    <text evidence="9 12">Required for accurate and efficient protein synthesis under certain stress conditions. May act as a fidelity factor of the translation reaction, by catalyzing a one-codon backward translocation of tRNAs on improperly translocated ribosomes. Back-translocation proceeds from a post-translocation (POST) complex to a pre-translocation (PRE) complex, thus giving elongation factor G a second chance to translocate the tRNAs correctly. Binds to ribosomes in a GTP-dependent manner.</text>
</comment>
<dbReference type="InterPro" id="IPR000795">
    <property type="entry name" value="T_Tr_GTP-bd_dom"/>
</dbReference>
<dbReference type="PANTHER" id="PTHR43512">
    <property type="entry name" value="TRANSLATION FACTOR GUF1-RELATED"/>
    <property type="match status" value="1"/>
</dbReference>
<dbReference type="SUPFAM" id="SSF54980">
    <property type="entry name" value="EF-G C-terminal domain-like"/>
    <property type="match status" value="2"/>
</dbReference>
<evidence type="ECO:0000256" key="10">
    <source>
        <dbReference type="ARBA" id="ARBA00061052"/>
    </source>
</evidence>
<keyword evidence="5 12" id="KW-0648">Protein biosynthesis</keyword>
<dbReference type="GO" id="GO:0005525">
    <property type="term" value="F:GTP binding"/>
    <property type="evidence" value="ECO:0007669"/>
    <property type="project" value="UniProtKB-UniRule"/>
</dbReference>